<reference evidence="2" key="1">
    <citation type="submission" date="2016-12" db="EMBL/GenBank/DDBJ databases">
        <authorList>
            <person name="Varghese N."/>
            <person name="Submissions S."/>
        </authorList>
    </citation>
    <scope>NUCLEOTIDE SEQUENCE [LARGE SCALE GENOMIC DNA]</scope>
    <source>
        <strain evidence="2">DSM 45599</strain>
    </source>
</reference>
<proteinExistence type="predicted"/>
<evidence type="ECO:0000313" key="2">
    <source>
        <dbReference type="Proteomes" id="UP000185124"/>
    </source>
</evidence>
<dbReference type="EMBL" id="FSQT01000002">
    <property type="protein sequence ID" value="SIN45019.1"/>
    <property type="molecule type" value="Genomic_DNA"/>
</dbReference>
<keyword evidence="2" id="KW-1185">Reference proteome</keyword>
<dbReference type="AlphaFoldDB" id="A0A1N6BFA0"/>
<evidence type="ECO:0000313" key="1">
    <source>
        <dbReference type="EMBL" id="SIN45019.1"/>
    </source>
</evidence>
<protein>
    <submittedName>
        <fullName evidence="1">Uncharacterized protein</fullName>
    </submittedName>
</protein>
<dbReference type="Proteomes" id="UP000185124">
    <property type="component" value="Unassembled WGS sequence"/>
</dbReference>
<accession>A0A1N6BFA0</accession>
<organism evidence="1 2">
    <name type="scientific">Micromonospora cremea</name>
    <dbReference type="NCBI Taxonomy" id="709881"/>
    <lineage>
        <taxon>Bacteria</taxon>
        <taxon>Bacillati</taxon>
        <taxon>Actinomycetota</taxon>
        <taxon>Actinomycetes</taxon>
        <taxon>Micromonosporales</taxon>
        <taxon>Micromonosporaceae</taxon>
        <taxon>Micromonospora</taxon>
    </lineage>
</organism>
<name>A0A1N6BFA0_9ACTN</name>
<sequence>MWGDEITLRLFMDAVAFVDGLDEVWQAEWKRLEARGAFTSLGVHGAFAKILPNYRDDGAAVASIYAGIAWRLGWLTVDRTLPADDLWRLRDEAIRWSARDRDLDEVLAELGAPSVLLGGSNPRYPKTLAYAANGATGLICLHFASTYDWNTTQPQSESRPVLLAIRHDDGAFMDSSTFTPTGTAYR</sequence>
<gene>
    <name evidence="1" type="ORF">SAMN04489832_7372</name>
</gene>